<proteinExistence type="predicted"/>
<dbReference type="InterPro" id="IPR045394">
    <property type="entry name" value="Abhydrolase_dom"/>
</dbReference>
<dbReference type="Pfam" id="PF20091">
    <property type="entry name" value="Abhydrolase_10"/>
    <property type="match status" value="1"/>
</dbReference>
<gene>
    <name evidence="2" type="ORF">YP76_04620</name>
</gene>
<dbReference type="STRING" id="56193.YP76_04620"/>
<sequence>MTLEKLEFATEPFRDGHVFGDTGAFERIFGEALFAVDPKAANLAEITDLGLVPPDADGKVRFSANFEVVRPADPAKRNRRAWLDLPNRGGARVLRNTNREVPSGVALGQDATLDGWILQQGYALIACGWQHDVAQRPGLFGASLPEALEDGERITGLVISHLQAFRPAAVLPLGHMGHKSYEVVPGAPATLYRIDHMGAPKVKIPPEQWHFANAAGEAVERGADHVALAGGFPPGPQYELAYRGVGAVPTALGLVGVRDFLSFLRFAGSTDNNPCAGDFAQVYAFGGSQPAGVLRLMAELDLFRDDAGRSVLEGYIAHGGSTWKSDANWRFGQPSAVGLTTPAFVPPFDTRAVPGRYLPKAIYTQGGPDYWDGAAALCHVDVEGKRDLPEVEQVRHFYLAGMPHVRGAIGDLLGPGFLVNKENDLDFGPFLRAAVVNLDRWVREGEPFPASRVPRLSDGTLVPRDRVLEKVAAATGASMPPDLSTIAPLDFGPRMGQLIVDREPVVGTPYPSLVSDVDADGNDIAGVLHPEMSVPLGTYLPWNLRGDTSGAAGRSAFLMASILPFAVTEPKPGDRRRPVEARYASRAAYLDAVRKAAAALVRDRLLLPDDEDLVVDAAAERWDAFCAAAPEPAAIA</sequence>
<dbReference type="AlphaFoldDB" id="A0A0M3AVQ9"/>
<feature type="domain" description="Alpha/beta hydrolase" evidence="1">
    <location>
        <begin position="261"/>
        <end position="614"/>
    </location>
</feature>
<name>A0A0M3AVQ9_9SPHN</name>
<organism evidence="2 3">
    <name type="scientific">Sphingobium chungbukense</name>
    <dbReference type="NCBI Taxonomy" id="56193"/>
    <lineage>
        <taxon>Bacteria</taxon>
        <taxon>Pseudomonadati</taxon>
        <taxon>Pseudomonadota</taxon>
        <taxon>Alphaproteobacteria</taxon>
        <taxon>Sphingomonadales</taxon>
        <taxon>Sphingomonadaceae</taxon>
        <taxon>Sphingobium</taxon>
    </lineage>
</organism>
<evidence type="ECO:0000313" key="2">
    <source>
        <dbReference type="EMBL" id="KKW93930.1"/>
    </source>
</evidence>
<dbReference type="RefSeq" id="WP_046762364.1">
    <property type="nucleotide sequence ID" value="NZ_LBIC01000001.1"/>
</dbReference>
<reference evidence="2 3" key="1">
    <citation type="submission" date="2015-04" db="EMBL/GenBank/DDBJ databases">
        <title>Genome sequence of aromatic hydrocarbons-degrading Sphingobium chungbukense DJ77.</title>
        <authorList>
            <person name="Kim Y.-C."/>
            <person name="Chae J.-C."/>
        </authorList>
    </citation>
    <scope>NUCLEOTIDE SEQUENCE [LARGE SCALE GENOMIC DNA]</scope>
    <source>
        <strain evidence="2 3">DJ77</strain>
    </source>
</reference>
<accession>A0A0M3AVQ9</accession>
<comment type="caution">
    <text evidence="2">The sequence shown here is derived from an EMBL/GenBank/DDBJ whole genome shotgun (WGS) entry which is preliminary data.</text>
</comment>
<dbReference type="EMBL" id="LBIC01000001">
    <property type="protein sequence ID" value="KKW93930.1"/>
    <property type="molecule type" value="Genomic_DNA"/>
</dbReference>
<evidence type="ECO:0000259" key="1">
    <source>
        <dbReference type="Pfam" id="PF20091"/>
    </source>
</evidence>
<keyword evidence="3" id="KW-1185">Reference proteome</keyword>
<evidence type="ECO:0000313" key="3">
    <source>
        <dbReference type="Proteomes" id="UP000033874"/>
    </source>
</evidence>
<dbReference type="Proteomes" id="UP000033874">
    <property type="component" value="Unassembled WGS sequence"/>
</dbReference>
<dbReference type="PATRIC" id="fig|56193.3.peg.952"/>
<protein>
    <recommendedName>
        <fullName evidence="1">Alpha/beta hydrolase domain-containing protein</fullName>
    </recommendedName>
</protein>